<dbReference type="AlphaFoldDB" id="A0A3D9RZ19"/>
<protein>
    <recommendedName>
        <fullName evidence="4">Carboxypeptidase family protein</fullName>
    </recommendedName>
</protein>
<organism evidence="2 3">
    <name type="scientific">Paenibacillus taihuensis</name>
    <dbReference type="NCBI Taxonomy" id="1156355"/>
    <lineage>
        <taxon>Bacteria</taxon>
        <taxon>Bacillati</taxon>
        <taxon>Bacillota</taxon>
        <taxon>Bacilli</taxon>
        <taxon>Bacillales</taxon>
        <taxon>Paenibacillaceae</taxon>
        <taxon>Paenibacillus</taxon>
    </lineage>
</organism>
<sequence>MLSRITSSRASRTKRSARSSPLLAHKLRRCYGVRTNMAMRTSPMMQKRSLNSTTAMLILEHQMIAWTPSNRRITTVKGTRSRLKSWMRTAMPSIQVDSRISLQTATNTGGYWPATDANGNFKLNDIAPSTYTLLVGDPEPACSFSRAGSDGRERIGASCPSGVAI</sequence>
<evidence type="ECO:0000313" key="2">
    <source>
        <dbReference type="EMBL" id="REE85315.1"/>
    </source>
</evidence>
<accession>A0A3D9RZ19</accession>
<gene>
    <name evidence="2" type="ORF">A8990_11244</name>
</gene>
<feature type="compositionally biased region" description="Low complexity" evidence="1">
    <location>
        <begin position="1"/>
        <end position="10"/>
    </location>
</feature>
<dbReference type="Gene3D" id="2.60.40.1120">
    <property type="entry name" value="Carboxypeptidase-like, regulatory domain"/>
    <property type="match status" value="1"/>
</dbReference>
<comment type="caution">
    <text evidence="2">The sequence shown here is derived from an EMBL/GenBank/DDBJ whole genome shotgun (WGS) entry which is preliminary data.</text>
</comment>
<reference evidence="2 3" key="1">
    <citation type="submission" date="2018-08" db="EMBL/GenBank/DDBJ databases">
        <title>Genomic Encyclopedia of Type Strains, Phase III (KMG-III): the genomes of soil and plant-associated and newly described type strains.</title>
        <authorList>
            <person name="Whitman W."/>
        </authorList>
    </citation>
    <scope>NUCLEOTIDE SEQUENCE [LARGE SCALE GENOMIC DNA]</scope>
    <source>
        <strain evidence="2 3">CGMCC 1.10966</strain>
    </source>
</reference>
<dbReference type="Proteomes" id="UP000256304">
    <property type="component" value="Unassembled WGS sequence"/>
</dbReference>
<evidence type="ECO:0000256" key="1">
    <source>
        <dbReference type="SAM" id="MobiDB-lite"/>
    </source>
</evidence>
<feature type="region of interest" description="Disordered" evidence="1">
    <location>
        <begin position="1"/>
        <end position="21"/>
    </location>
</feature>
<keyword evidence="3" id="KW-1185">Reference proteome</keyword>
<proteinExistence type="predicted"/>
<name>A0A3D9RZ19_9BACL</name>
<evidence type="ECO:0000313" key="3">
    <source>
        <dbReference type="Proteomes" id="UP000256304"/>
    </source>
</evidence>
<dbReference type="EMBL" id="QTTN01000012">
    <property type="protein sequence ID" value="REE85315.1"/>
    <property type="molecule type" value="Genomic_DNA"/>
</dbReference>
<evidence type="ECO:0008006" key="4">
    <source>
        <dbReference type="Google" id="ProtNLM"/>
    </source>
</evidence>